<dbReference type="AlphaFoldDB" id="A0AAD1W8D0"/>
<evidence type="ECO:0000313" key="2">
    <source>
        <dbReference type="Proteomes" id="UP001295444"/>
    </source>
</evidence>
<evidence type="ECO:0000313" key="1">
    <source>
        <dbReference type="EMBL" id="CAH2296277.1"/>
    </source>
</evidence>
<gene>
    <name evidence="1" type="ORF">PECUL_23A056975</name>
</gene>
<organism evidence="1 2">
    <name type="scientific">Pelobates cultripes</name>
    <name type="common">Western spadefoot toad</name>
    <dbReference type="NCBI Taxonomy" id="61616"/>
    <lineage>
        <taxon>Eukaryota</taxon>
        <taxon>Metazoa</taxon>
        <taxon>Chordata</taxon>
        <taxon>Craniata</taxon>
        <taxon>Vertebrata</taxon>
        <taxon>Euteleostomi</taxon>
        <taxon>Amphibia</taxon>
        <taxon>Batrachia</taxon>
        <taxon>Anura</taxon>
        <taxon>Pelobatoidea</taxon>
        <taxon>Pelobatidae</taxon>
        <taxon>Pelobates</taxon>
    </lineage>
</organism>
<reference evidence="1" key="1">
    <citation type="submission" date="2022-03" db="EMBL/GenBank/DDBJ databases">
        <authorList>
            <person name="Alioto T."/>
            <person name="Alioto T."/>
            <person name="Gomez Garrido J."/>
        </authorList>
    </citation>
    <scope>NUCLEOTIDE SEQUENCE</scope>
</reference>
<proteinExistence type="predicted"/>
<keyword evidence="2" id="KW-1185">Reference proteome</keyword>
<sequence length="101" mass="11253">MQTASREDVIQVIHGGFFLGRQVLLMLLRHFGHYVREASMHIITNISGSRAQSNFNLSGLFSHRVIEPEKGEKASKQNCLAVKLRTTTTTKYALLSAEHAG</sequence>
<dbReference type="EMBL" id="OW240916">
    <property type="protein sequence ID" value="CAH2296277.1"/>
    <property type="molecule type" value="Genomic_DNA"/>
</dbReference>
<accession>A0AAD1W8D0</accession>
<name>A0AAD1W8D0_PELCU</name>
<protein>
    <submittedName>
        <fullName evidence="1">Uncharacterized protein</fullName>
    </submittedName>
</protein>
<dbReference type="Proteomes" id="UP001295444">
    <property type="component" value="Chromosome 05"/>
</dbReference>